<feature type="compositionally biased region" description="Acidic residues" evidence="1">
    <location>
        <begin position="1303"/>
        <end position="1327"/>
    </location>
</feature>
<dbReference type="InterPro" id="IPR053094">
    <property type="entry name" value="Zinc_metalloprotease_ZmpB"/>
</dbReference>
<evidence type="ECO:0000313" key="2">
    <source>
        <dbReference type="EMBL" id="KAA1088571.1"/>
    </source>
</evidence>
<feature type="region of interest" description="Disordered" evidence="1">
    <location>
        <begin position="1211"/>
        <end position="1346"/>
    </location>
</feature>
<feature type="region of interest" description="Disordered" evidence="1">
    <location>
        <begin position="1"/>
        <end position="55"/>
    </location>
</feature>
<evidence type="ECO:0000256" key="1">
    <source>
        <dbReference type="SAM" id="MobiDB-lite"/>
    </source>
</evidence>
<dbReference type="EMBL" id="VSWC01000098">
    <property type="protein sequence ID" value="KAA1088571.1"/>
    <property type="molecule type" value="Genomic_DNA"/>
</dbReference>
<feature type="region of interest" description="Disordered" evidence="1">
    <location>
        <begin position="246"/>
        <end position="272"/>
    </location>
</feature>
<feature type="compositionally biased region" description="Basic and acidic residues" evidence="1">
    <location>
        <begin position="1282"/>
        <end position="1297"/>
    </location>
</feature>
<feature type="compositionally biased region" description="Polar residues" evidence="1">
    <location>
        <begin position="457"/>
        <end position="466"/>
    </location>
</feature>
<sequence length="1346" mass="148166">MVAVNTTDGFTVPSPRRSARLATVEPLSPQKKKPMSPTEKRAHDLRNTPRDDMDLDVDVADKENTATAGTNGSETRVTASDQMDVDLSGQIGLTNFLGIGTQEACEFEFGNISPSDLNAEHLEVLAQMVHVNNQIGISLSVGSSLQSSTPHPTGSPPKTPPSRKKSSPKKNKGKKKAASPVPSNDNSIGFSPLSESHTGEQPMTSTPAAQTGELLEFDFNTLGQSKKALPSDLDALVNELVPMQTAANDTRPIDKEPAPVESNSAPHLPKPIPRKKQVSLFMPRSLSNQVRHNLPGETQTLAQLDREMQTIQLPDAAALALMSVKELQKMKESLKKVTDAQILAFREMRSASGMVAFPGVLDGLMKNIRYMTRFMNHLEDKILEATRYGRQEIEVIQISDGDDEEVSIMPRRRSAAELKDFMRPGLVPVPSHLNPAMKRSASSSSPNHNRNKRAKSQDNSSSTANSYLADLVPQFEPGAQKTVTEMEKERRELATIQEQEIIQESNASTPPPYDDSTKELVDPLARARAAMHRDRRRAAAEAALAADLAEAAMIPPPPVPVPAVPATTLAIASATGPASVPAQSVAPVPPGSQSAPPAAASASQSAQTTAQTPAASQPAPALPTTAQDPAPSQPDDSQQTAPEGGAKKGKGKGKGKETVPEQPPKKLRKNMTAEEKKADDEKKEKERSTKKFYSIPTTAGELLSGAAGHVVTELTSSSMAPALLSGIWDRTKVMDSAEEYKRMIKDSKNTRWDFGPELLVKVKQMIKWSKNDTHRDSFYTRKDLFRLESPTVQVLGVLAGKQYKSCIHKAVRLFQVDAQDPFWKPSVVNFKLVKEGFESKEQDKAHAWTVLGSMMCRMDDSHEFTADSFVSKLLSYGQSRLATLAADSYNQLHKFMVMDEPQPETGNREDDMLDSMANAGKYIIGKIRCLKAGAAETTGSNSRAGNGFLVIQRRIWETLLCILMMQQSSFMEECASMKEGHIREDEVAKLTEDMVANDRGRSIFDKGDIVTELTEKQRKEWGKLRLGAFGSMAIYFLYGAAGWWHCLYNNSAYNQKDIWSLVTLAHARHEYLYTDGRYTLRAPECTPWYTTDSFIRFVLRSANVTQDNIFEMDWDIAPRTFNKWVTDENIARFALHDILRECNLPGQSLNLDGNPAPPVTLLEAHEEEVRQITEKVRSAWDPAVARHLISLDEADVSPDVSAANALRGLSIEQSQPAQGTSGSQRPPDTQQSKAPTPPPNAQPSSAANKDNPAPPSSDRSDSPIPRQSKKKTPRQPSTPPSDTHESSVRSVKNREPTPTRYTDDEEEEEEEEEEDEDEDEDGDEEAEERNRRKKESRFVDVVAGED</sequence>
<feature type="compositionally biased region" description="Basic and acidic residues" evidence="1">
    <location>
        <begin position="484"/>
        <end position="493"/>
    </location>
</feature>
<dbReference type="OrthoDB" id="2510395at2759"/>
<feature type="region of interest" description="Disordered" evidence="1">
    <location>
        <begin position="426"/>
        <end position="517"/>
    </location>
</feature>
<comment type="caution">
    <text evidence="2">The sequence shown here is derived from an EMBL/GenBank/DDBJ whole genome shotgun (WGS) entry which is preliminary data.</text>
</comment>
<dbReference type="PANTHER" id="PTHR48193:SF2">
    <property type="entry name" value="ZINC METALLOPROTEASE ZMPB"/>
    <property type="match status" value="1"/>
</dbReference>
<proteinExistence type="predicted"/>
<gene>
    <name evidence="2" type="primary">GET3_36</name>
    <name evidence="2" type="ORF">PGT21_000641</name>
</gene>
<evidence type="ECO:0000313" key="3">
    <source>
        <dbReference type="Proteomes" id="UP000324748"/>
    </source>
</evidence>
<dbReference type="PANTHER" id="PTHR48193">
    <property type="entry name" value="ZINC METALLOPROTEASE ZMPB-RELATED"/>
    <property type="match status" value="1"/>
</dbReference>
<dbReference type="Proteomes" id="UP000324748">
    <property type="component" value="Unassembled WGS sequence"/>
</dbReference>
<feature type="compositionally biased region" description="Low complexity" evidence="1">
    <location>
        <begin position="579"/>
        <end position="630"/>
    </location>
</feature>
<feature type="region of interest" description="Disordered" evidence="1">
    <location>
        <begin position="579"/>
        <end position="691"/>
    </location>
</feature>
<feature type="compositionally biased region" description="Polar residues" evidence="1">
    <location>
        <begin position="181"/>
        <end position="206"/>
    </location>
</feature>
<accession>A0A5B0NGT9</accession>
<feature type="compositionally biased region" description="Polar residues" evidence="1">
    <location>
        <begin position="496"/>
        <end position="508"/>
    </location>
</feature>
<feature type="region of interest" description="Disordered" evidence="1">
    <location>
        <begin position="142"/>
        <end position="206"/>
    </location>
</feature>
<feature type="compositionally biased region" description="Low complexity" evidence="1">
    <location>
        <begin position="142"/>
        <end position="152"/>
    </location>
</feature>
<organism evidence="2 3">
    <name type="scientific">Puccinia graminis f. sp. tritici</name>
    <dbReference type="NCBI Taxonomy" id="56615"/>
    <lineage>
        <taxon>Eukaryota</taxon>
        <taxon>Fungi</taxon>
        <taxon>Dikarya</taxon>
        <taxon>Basidiomycota</taxon>
        <taxon>Pucciniomycotina</taxon>
        <taxon>Pucciniomycetes</taxon>
        <taxon>Pucciniales</taxon>
        <taxon>Pucciniaceae</taxon>
        <taxon>Puccinia</taxon>
    </lineage>
</organism>
<feature type="compositionally biased region" description="Basic residues" evidence="1">
    <location>
        <begin position="161"/>
        <end position="177"/>
    </location>
</feature>
<keyword evidence="3" id="KW-1185">Reference proteome</keyword>
<feature type="compositionally biased region" description="Basic and acidic residues" evidence="1">
    <location>
        <begin position="671"/>
        <end position="689"/>
    </location>
</feature>
<protein>
    <submittedName>
        <fullName evidence="2">Golgi to ER traffic-protein</fullName>
    </submittedName>
</protein>
<feature type="compositionally biased region" description="Polar residues" evidence="1">
    <location>
        <begin position="1211"/>
        <end position="1233"/>
    </location>
</feature>
<feature type="compositionally biased region" description="Basic and acidic residues" evidence="1">
    <location>
        <begin position="38"/>
        <end position="52"/>
    </location>
</feature>
<reference evidence="2 3" key="1">
    <citation type="submission" date="2019-05" db="EMBL/GenBank/DDBJ databases">
        <title>Emergence of the Ug99 lineage of the wheat stem rust pathogen through somatic hybridization.</title>
        <authorList>
            <person name="Li F."/>
            <person name="Upadhyaya N.M."/>
            <person name="Sperschneider J."/>
            <person name="Matny O."/>
            <person name="Nguyen-Phuc H."/>
            <person name="Mago R."/>
            <person name="Raley C."/>
            <person name="Miller M.E."/>
            <person name="Silverstein K.A.T."/>
            <person name="Henningsen E."/>
            <person name="Hirsch C.D."/>
            <person name="Visser B."/>
            <person name="Pretorius Z.A."/>
            <person name="Steffenson B.J."/>
            <person name="Schwessinger B."/>
            <person name="Dodds P.N."/>
            <person name="Figueroa M."/>
        </authorList>
    </citation>
    <scope>NUCLEOTIDE SEQUENCE [LARGE SCALE GENOMIC DNA]</scope>
    <source>
        <strain evidence="2">21-0</strain>
    </source>
</reference>
<name>A0A5B0NGT9_PUCGR</name>